<dbReference type="Proteomes" id="UP000297280">
    <property type="component" value="Unassembled WGS sequence"/>
</dbReference>
<evidence type="ECO:0000313" key="2">
    <source>
        <dbReference type="Proteomes" id="UP000297280"/>
    </source>
</evidence>
<dbReference type="EMBL" id="PQXO01001222">
    <property type="protein sequence ID" value="TGO81277.1"/>
    <property type="molecule type" value="Genomic_DNA"/>
</dbReference>
<protein>
    <submittedName>
        <fullName evidence="1">Uncharacterized protein</fullName>
    </submittedName>
</protein>
<evidence type="ECO:0000313" key="1">
    <source>
        <dbReference type="EMBL" id="TGO81277.1"/>
    </source>
</evidence>
<organism evidence="1 2">
    <name type="scientific">Botrytis porri</name>
    <dbReference type="NCBI Taxonomy" id="87229"/>
    <lineage>
        <taxon>Eukaryota</taxon>
        <taxon>Fungi</taxon>
        <taxon>Dikarya</taxon>
        <taxon>Ascomycota</taxon>
        <taxon>Pezizomycotina</taxon>
        <taxon>Leotiomycetes</taxon>
        <taxon>Helotiales</taxon>
        <taxon>Sclerotiniaceae</taxon>
        <taxon>Botrytis</taxon>
    </lineage>
</organism>
<keyword evidence="2" id="KW-1185">Reference proteome</keyword>
<sequence length="245" mass="28724">MSFRDKLEECASEPHLRQEEVRAFKTAIAFLDLMAEHENEILPYPILENEWKFFKRASSSKEPEIRELEKYLTTLSSSIPRYWAVKLQTIWLGHADKYEMVRKQHDSLEEISKLLSLEVAYDGILDKWSKNWKPIVKTRFDYERALSIKRPEDTMFTERLKGFYENRRVSTFHQDKDGSNFKFGDIDLEEVECTATSRWGSEICRQAFHIVPSRTSTAEMNLMFVTTEALNPALGAYDLKNGSIF</sequence>
<reference evidence="1 2" key="1">
    <citation type="submission" date="2017-12" db="EMBL/GenBank/DDBJ databases">
        <title>Comparative genomics of Botrytis spp.</title>
        <authorList>
            <person name="Valero-Jimenez C.A."/>
            <person name="Tapia P."/>
            <person name="Veloso J."/>
            <person name="Silva-Moreno E."/>
            <person name="Staats M."/>
            <person name="Valdes J.H."/>
            <person name="Van Kan J.A.L."/>
        </authorList>
    </citation>
    <scope>NUCLEOTIDE SEQUENCE [LARGE SCALE GENOMIC DNA]</scope>
    <source>
        <strain evidence="1 2">MUCL3349</strain>
    </source>
</reference>
<dbReference type="AlphaFoldDB" id="A0A4Z1KII5"/>
<name>A0A4Z1KII5_9HELO</name>
<comment type="caution">
    <text evidence="1">The sequence shown here is derived from an EMBL/GenBank/DDBJ whole genome shotgun (WGS) entry which is preliminary data.</text>
</comment>
<accession>A0A4Z1KII5</accession>
<gene>
    <name evidence="1" type="ORF">BPOR_1229g00010</name>
</gene>
<proteinExistence type="predicted"/>